<evidence type="ECO:0000256" key="2">
    <source>
        <dbReference type="SAM" id="MobiDB-lite"/>
    </source>
</evidence>
<dbReference type="Gene3D" id="1.10.10.10">
    <property type="entry name" value="Winged helix-like DNA-binding domain superfamily/Winged helix DNA-binding domain"/>
    <property type="match status" value="1"/>
</dbReference>
<feature type="region of interest" description="Disordered" evidence="2">
    <location>
        <begin position="308"/>
        <end position="329"/>
    </location>
</feature>
<dbReference type="PANTHER" id="PTHR43022:SF1">
    <property type="entry name" value="PROTEIN SMF"/>
    <property type="match status" value="1"/>
</dbReference>
<proteinExistence type="inferred from homology"/>
<evidence type="ECO:0000313" key="6">
    <source>
        <dbReference type="Proteomes" id="UP000532440"/>
    </source>
</evidence>
<dbReference type="RefSeq" id="WP_183968733.1">
    <property type="nucleotide sequence ID" value="NZ_BAABEW010000012.1"/>
</dbReference>
<dbReference type="EMBL" id="JACHGB010000005">
    <property type="protein sequence ID" value="MBB5272825.1"/>
    <property type="molecule type" value="Genomic_DNA"/>
</dbReference>
<dbReference type="InterPro" id="IPR010994">
    <property type="entry name" value="RuvA_2-like"/>
</dbReference>
<accession>A0A7W8HIS4</accession>
<comment type="similarity">
    <text evidence="1">Belongs to the DprA/Smf family.</text>
</comment>
<name>A0A7W8HIS4_9BURK</name>
<dbReference type="GO" id="GO:0009294">
    <property type="term" value="P:DNA-mediated transformation"/>
    <property type="evidence" value="ECO:0007669"/>
    <property type="project" value="InterPro"/>
</dbReference>
<gene>
    <name evidence="5" type="ORF">HNQ70_002848</name>
</gene>
<reference evidence="5 6" key="1">
    <citation type="submission" date="2020-08" db="EMBL/GenBank/DDBJ databases">
        <title>Genomic Encyclopedia of Type Strains, Phase IV (KMG-IV): sequencing the most valuable type-strain genomes for metagenomic binning, comparative biology and taxonomic classification.</title>
        <authorList>
            <person name="Goeker M."/>
        </authorList>
    </citation>
    <scope>NUCLEOTIDE SEQUENCE [LARGE SCALE GENOMIC DNA]</scope>
    <source>
        <strain evidence="5 6">DSM 29781</strain>
    </source>
</reference>
<protein>
    <submittedName>
        <fullName evidence="5">DNA processing protein</fullName>
    </submittedName>
</protein>
<dbReference type="NCBIfam" id="TIGR00732">
    <property type="entry name" value="dprA"/>
    <property type="match status" value="1"/>
</dbReference>
<dbReference type="Gene3D" id="3.40.50.450">
    <property type="match status" value="1"/>
</dbReference>
<sequence>MPHTQTARPRRAVSFPDTERAAWLRLSLTRGIGPAAARTLLAAFGPPEDVFAANRSALAQVVGATAAARLLAPDPERERAVEQALEWAARPGHRLLSLIDPDYSGPLLHTADPPVLLYARGAPEALRRPCLAIVGSRTPTAGGARTATAFARTLADTGLVIASGLARGIDSAAHVGALSRAGGTIAVLGTGVDAVYPPENRSLADAIAEGGGVVLSEMPLGSGPRKSGFPRRNRVIAGLSLGVLVVEAALRSGSLITARLAAEAGRDVFAIPGSIHSPLSRGCHLLIKQGARLVECAQDVLSELPQFAPGAGPLPRSGGPPGAAAPDPDPLLSLMGWDPQGIDSLVALGAGDGRNIAARLLELELTGRVDRLTDGRYQRRA</sequence>
<feature type="domain" description="Smf/DprA SLOG" evidence="3">
    <location>
        <begin position="96"/>
        <end position="304"/>
    </location>
</feature>
<dbReference type="InterPro" id="IPR036388">
    <property type="entry name" value="WH-like_DNA-bd_sf"/>
</dbReference>
<organism evidence="5 6">
    <name type="scientific">Quisquiliibacterium transsilvanicum</name>
    <dbReference type="NCBI Taxonomy" id="1549638"/>
    <lineage>
        <taxon>Bacteria</taxon>
        <taxon>Pseudomonadati</taxon>
        <taxon>Pseudomonadota</taxon>
        <taxon>Betaproteobacteria</taxon>
        <taxon>Burkholderiales</taxon>
        <taxon>Burkholderiaceae</taxon>
        <taxon>Quisquiliibacterium</taxon>
    </lineage>
</organism>
<dbReference type="Proteomes" id="UP000532440">
    <property type="component" value="Unassembled WGS sequence"/>
</dbReference>
<dbReference type="SUPFAM" id="SSF102405">
    <property type="entry name" value="MCP/YpsA-like"/>
    <property type="match status" value="1"/>
</dbReference>
<evidence type="ECO:0000259" key="4">
    <source>
        <dbReference type="Pfam" id="PF17782"/>
    </source>
</evidence>
<dbReference type="InterPro" id="IPR041614">
    <property type="entry name" value="DprA_WH"/>
</dbReference>
<evidence type="ECO:0000256" key="1">
    <source>
        <dbReference type="ARBA" id="ARBA00006525"/>
    </source>
</evidence>
<dbReference type="PANTHER" id="PTHR43022">
    <property type="entry name" value="PROTEIN SMF"/>
    <property type="match status" value="1"/>
</dbReference>
<dbReference type="InterPro" id="IPR003488">
    <property type="entry name" value="DprA"/>
</dbReference>
<keyword evidence="6" id="KW-1185">Reference proteome</keyword>
<dbReference type="Pfam" id="PF02481">
    <property type="entry name" value="DNA_processg_A"/>
    <property type="match status" value="1"/>
</dbReference>
<comment type="caution">
    <text evidence="5">The sequence shown here is derived from an EMBL/GenBank/DDBJ whole genome shotgun (WGS) entry which is preliminary data.</text>
</comment>
<evidence type="ECO:0000313" key="5">
    <source>
        <dbReference type="EMBL" id="MBB5272825.1"/>
    </source>
</evidence>
<dbReference type="Pfam" id="PF17782">
    <property type="entry name" value="WHD_DprA"/>
    <property type="match status" value="1"/>
</dbReference>
<dbReference type="AlphaFoldDB" id="A0A7W8HIS4"/>
<feature type="domain" description="DprA winged helix" evidence="4">
    <location>
        <begin position="320"/>
        <end position="375"/>
    </location>
</feature>
<evidence type="ECO:0000259" key="3">
    <source>
        <dbReference type="Pfam" id="PF02481"/>
    </source>
</evidence>
<dbReference type="SUPFAM" id="SSF47781">
    <property type="entry name" value="RuvA domain 2-like"/>
    <property type="match status" value="1"/>
</dbReference>
<dbReference type="InterPro" id="IPR057666">
    <property type="entry name" value="DrpA_SLOG"/>
</dbReference>